<evidence type="ECO:0000259" key="9">
    <source>
        <dbReference type="PROSITE" id="PS51755"/>
    </source>
</evidence>
<dbReference type="Proteomes" id="UP001144471">
    <property type="component" value="Unassembled WGS sequence"/>
</dbReference>
<dbReference type="GO" id="GO:0000156">
    <property type="term" value="F:phosphorelay response regulator activity"/>
    <property type="evidence" value="ECO:0007669"/>
    <property type="project" value="TreeGrafter"/>
</dbReference>
<evidence type="ECO:0000313" key="11">
    <source>
        <dbReference type="Proteomes" id="UP001144471"/>
    </source>
</evidence>
<dbReference type="InterPro" id="IPR039420">
    <property type="entry name" value="WalR-like"/>
</dbReference>
<keyword evidence="3" id="KW-0805">Transcription regulation</keyword>
<dbReference type="PANTHER" id="PTHR48111">
    <property type="entry name" value="REGULATOR OF RPOS"/>
    <property type="match status" value="1"/>
</dbReference>
<sequence>MEDRMERILLIEDDKRICRILQLELQHHGYRVDLAYTGSEGLAKSRENFYNLILLDLMLPGMNGEDVCKSIREESEVPIIVTTAKDKILSKVNLLDLGADDYLTKPFEMEELYARMRVALRNKKDYKNKEYRVCGDIRINTLTNQVFKGDREVELTKREFDLLEYLVVNREVVLSREQILNEVWGYDYDGVEKVVDVYIKSLREKVDSNRELIQAVRGRGYVIRKKTETL</sequence>
<organism evidence="10 11">
    <name type="scientific">Propionigenium maris DSM 9537</name>
    <dbReference type="NCBI Taxonomy" id="1123000"/>
    <lineage>
        <taxon>Bacteria</taxon>
        <taxon>Fusobacteriati</taxon>
        <taxon>Fusobacteriota</taxon>
        <taxon>Fusobacteriia</taxon>
        <taxon>Fusobacteriales</taxon>
        <taxon>Fusobacteriaceae</taxon>
        <taxon>Propionigenium</taxon>
    </lineage>
</organism>
<evidence type="ECO:0000256" key="3">
    <source>
        <dbReference type="ARBA" id="ARBA00023015"/>
    </source>
</evidence>
<gene>
    <name evidence="10" type="ORF">PM10SUCC1_20050</name>
</gene>
<protein>
    <submittedName>
        <fullName evidence="10">DNA-binding response regulator</fullName>
    </submittedName>
</protein>
<dbReference type="PROSITE" id="PS51755">
    <property type="entry name" value="OMPR_PHOB"/>
    <property type="match status" value="1"/>
</dbReference>
<proteinExistence type="predicted"/>
<evidence type="ECO:0000256" key="5">
    <source>
        <dbReference type="ARBA" id="ARBA00023163"/>
    </source>
</evidence>
<dbReference type="GO" id="GO:0000976">
    <property type="term" value="F:transcription cis-regulatory region binding"/>
    <property type="evidence" value="ECO:0007669"/>
    <property type="project" value="TreeGrafter"/>
</dbReference>
<dbReference type="InterPro" id="IPR011006">
    <property type="entry name" value="CheY-like_superfamily"/>
</dbReference>
<evidence type="ECO:0000256" key="6">
    <source>
        <dbReference type="PROSITE-ProRule" id="PRU00169"/>
    </source>
</evidence>
<evidence type="ECO:0000256" key="7">
    <source>
        <dbReference type="PROSITE-ProRule" id="PRU01091"/>
    </source>
</evidence>
<feature type="modified residue" description="4-aspartylphosphate" evidence="6">
    <location>
        <position position="56"/>
    </location>
</feature>
<dbReference type="Gene3D" id="6.10.250.690">
    <property type="match status" value="1"/>
</dbReference>
<dbReference type="GO" id="GO:0032993">
    <property type="term" value="C:protein-DNA complex"/>
    <property type="evidence" value="ECO:0007669"/>
    <property type="project" value="TreeGrafter"/>
</dbReference>
<evidence type="ECO:0000256" key="1">
    <source>
        <dbReference type="ARBA" id="ARBA00022553"/>
    </source>
</evidence>
<evidence type="ECO:0000256" key="4">
    <source>
        <dbReference type="ARBA" id="ARBA00023125"/>
    </source>
</evidence>
<evidence type="ECO:0000256" key="2">
    <source>
        <dbReference type="ARBA" id="ARBA00023012"/>
    </source>
</evidence>
<keyword evidence="11" id="KW-1185">Reference proteome</keyword>
<dbReference type="GO" id="GO:0005829">
    <property type="term" value="C:cytosol"/>
    <property type="evidence" value="ECO:0007669"/>
    <property type="project" value="TreeGrafter"/>
</dbReference>
<dbReference type="AlphaFoldDB" id="A0A9W6LMM7"/>
<dbReference type="FunFam" id="1.10.10.10:FF:000005">
    <property type="entry name" value="Two-component system response regulator"/>
    <property type="match status" value="1"/>
</dbReference>
<keyword evidence="2" id="KW-0902">Two-component regulatory system</keyword>
<evidence type="ECO:0000313" key="10">
    <source>
        <dbReference type="EMBL" id="GLI56491.1"/>
    </source>
</evidence>
<reference evidence="10" key="1">
    <citation type="submission" date="2022-12" db="EMBL/GenBank/DDBJ databases">
        <title>Reference genome sequencing for broad-spectrum identification of bacterial and archaeal isolates by mass spectrometry.</title>
        <authorList>
            <person name="Sekiguchi Y."/>
            <person name="Tourlousse D.M."/>
        </authorList>
    </citation>
    <scope>NUCLEOTIDE SEQUENCE</scope>
    <source>
        <strain evidence="10">10succ1</strain>
    </source>
</reference>
<feature type="domain" description="OmpR/PhoB-type" evidence="9">
    <location>
        <begin position="128"/>
        <end position="225"/>
    </location>
</feature>
<dbReference type="GO" id="GO:0006355">
    <property type="term" value="P:regulation of DNA-templated transcription"/>
    <property type="evidence" value="ECO:0007669"/>
    <property type="project" value="InterPro"/>
</dbReference>
<dbReference type="InterPro" id="IPR001789">
    <property type="entry name" value="Sig_transdc_resp-reg_receiver"/>
</dbReference>
<comment type="caution">
    <text evidence="10">The sequence shown here is derived from an EMBL/GenBank/DDBJ whole genome shotgun (WGS) entry which is preliminary data.</text>
</comment>
<dbReference type="Pfam" id="PF00486">
    <property type="entry name" value="Trans_reg_C"/>
    <property type="match status" value="1"/>
</dbReference>
<feature type="DNA-binding region" description="OmpR/PhoB-type" evidence="7">
    <location>
        <begin position="128"/>
        <end position="225"/>
    </location>
</feature>
<dbReference type="EMBL" id="BSDY01000008">
    <property type="protein sequence ID" value="GLI56491.1"/>
    <property type="molecule type" value="Genomic_DNA"/>
</dbReference>
<keyword evidence="4 7" id="KW-0238">DNA-binding</keyword>
<dbReference type="FunFam" id="3.40.50.2300:FF:000001">
    <property type="entry name" value="DNA-binding response regulator PhoB"/>
    <property type="match status" value="1"/>
</dbReference>
<dbReference type="SMART" id="SM00448">
    <property type="entry name" value="REC"/>
    <property type="match status" value="1"/>
</dbReference>
<name>A0A9W6LMM7_9FUSO</name>
<feature type="domain" description="Response regulatory" evidence="8">
    <location>
        <begin position="7"/>
        <end position="120"/>
    </location>
</feature>
<dbReference type="Pfam" id="PF00072">
    <property type="entry name" value="Response_reg"/>
    <property type="match status" value="1"/>
</dbReference>
<dbReference type="InterPro" id="IPR036388">
    <property type="entry name" value="WH-like_DNA-bd_sf"/>
</dbReference>
<dbReference type="PANTHER" id="PTHR48111:SF22">
    <property type="entry name" value="REGULATOR OF RPOS"/>
    <property type="match status" value="1"/>
</dbReference>
<evidence type="ECO:0000259" key="8">
    <source>
        <dbReference type="PROSITE" id="PS50110"/>
    </source>
</evidence>
<dbReference type="Gene3D" id="3.40.50.2300">
    <property type="match status" value="1"/>
</dbReference>
<dbReference type="SUPFAM" id="SSF52172">
    <property type="entry name" value="CheY-like"/>
    <property type="match status" value="1"/>
</dbReference>
<keyword evidence="5" id="KW-0804">Transcription</keyword>
<dbReference type="Gene3D" id="1.10.10.10">
    <property type="entry name" value="Winged helix-like DNA-binding domain superfamily/Winged helix DNA-binding domain"/>
    <property type="match status" value="1"/>
</dbReference>
<keyword evidence="1 6" id="KW-0597">Phosphoprotein</keyword>
<dbReference type="SMART" id="SM00862">
    <property type="entry name" value="Trans_reg_C"/>
    <property type="match status" value="1"/>
</dbReference>
<dbReference type="CDD" id="cd00383">
    <property type="entry name" value="trans_reg_C"/>
    <property type="match status" value="1"/>
</dbReference>
<accession>A0A9W6LMM7</accession>
<dbReference type="PROSITE" id="PS50110">
    <property type="entry name" value="RESPONSE_REGULATORY"/>
    <property type="match status" value="1"/>
</dbReference>
<dbReference type="InterPro" id="IPR001867">
    <property type="entry name" value="OmpR/PhoB-type_DNA-bd"/>
</dbReference>